<feature type="compositionally biased region" description="Acidic residues" evidence="1">
    <location>
        <begin position="59"/>
        <end position="74"/>
    </location>
</feature>
<feature type="region of interest" description="Disordered" evidence="1">
    <location>
        <begin position="173"/>
        <end position="205"/>
    </location>
</feature>
<feature type="compositionally biased region" description="Polar residues" evidence="1">
    <location>
        <begin position="102"/>
        <end position="120"/>
    </location>
</feature>
<proteinExistence type="predicted"/>
<sequence length="205" mass="23122">MSDTTQPTSNNKTFYLAIAFSIVGLFLLLFVPSLIAMAIVRCREKRQERRDALARQLEEGEGEGEGEGGGEIDDIFFGPSYRRAEEPGEASGWRQPHDGTQELDSATQLVCQAEDSTQQYEGHVEIREPQLDDKGKAPMYPQEVQGSPVLEQLPDYRQVKLAGRFQEHLPEAFEQSQGEQEAADERQDTQEVAPVQQQRLNKKQK</sequence>
<feature type="compositionally biased region" description="Basic and acidic residues" evidence="1">
    <location>
        <begin position="122"/>
        <end position="136"/>
    </location>
</feature>
<comment type="caution">
    <text evidence="3">The sequence shown here is derived from an EMBL/GenBank/DDBJ whole genome shotgun (WGS) entry which is preliminary data.</text>
</comment>
<reference evidence="3 4" key="1">
    <citation type="journal article" date="2018" name="PLoS Pathog.">
        <title>Evolution of structural diversity of trichothecenes, a family of toxins produced by plant pathogenic and entomopathogenic fungi.</title>
        <authorList>
            <person name="Proctor R.H."/>
            <person name="McCormick S.P."/>
            <person name="Kim H.S."/>
            <person name="Cardoza R.E."/>
            <person name="Stanley A.M."/>
            <person name="Lindo L."/>
            <person name="Kelly A."/>
            <person name="Brown D.W."/>
            <person name="Lee T."/>
            <person name="Vaughan M.M."/>
            <person name="Alexander N.J."/>
            <person name="Busman M."/>
            <person name="Gutierrez S."/>
        </authorList>
    </citation>
    <scope>NUCLEOTIDE SEQUENCE [LARGE SCALE GENOMIC DNA]</scope>
    <source>
        <strain evidence="3 4">IBT 40837</strain>
    </source>
</reference>
<evidence type="ECO:0000256" key="2">
    <source>
        <dbReference type="SAM" id="Phobius"/>
    </source>
</evidence>
<name>A0A395N6L2_TRIAR</name>
<protein>
    <submittedName>
        <fullName evidence="3">Uncharacterized protein</fullName>
    </submittedName>
</protein>
<keyword evidence="4" id="KW-1185">Reference proteome</keyword>
<keyword evidence="2" id="KW-1133">Transmembrane helix</keyword>
<feature type="transmembrane region" description="Helical" evidence="2">
    <location>
        <begin position="14"/>
        <end position="40"/>
    </location>
</feature>
<evidence type="ECO:0000256" key="1">
    <source>
        <dbReference type="SAM" id="MobiDB-lite"/>
    </source>
</evidence>
<dbReference type="AlphaFoldDB" id="A0A395N6L2"/>
<accession>A0A395N6L2</accession>
<keyword evidence="2" id="KW-0472">Membrane</keyword>
<dbReference type="EMBL" id="PXOA01001273">
    <property type="protein sequence ID" value="RFU71766.1"/>
    <property type="molecule type" value="Genomic_DNA"/>
</dbReference>
<dbReference type="OrthoDB" id="4896990at2759"/>
<keyword evidence="2" id="KW-0812">Transmembrane</keyword>
<feature type="region of interest" description="Disordered" evidence="1">
    <location>
        <begin position="56"/>
        <end position="151"/>
    </location>
</feature>
<organism evidence="3 4">
    <name type="scientific">Trichoderma arundinaceum</name>
    <dbReference type="NCBI Taxonomy" id="490622"/>
    <lineage>
        <taxon>Eukaryota</taxon>
        <taxon>Fungi</taxon>
        <taxon>Dikarya</taxon>
        <taxon>Ascomycota</taxon>
        <taxon>Pezizomycotina</taxon>
        <taxon>Sordariomycetes</taxon>
        <taxon>Hypocreomycetidae</taxon>
        <taxon>Hypocreales</taxon>
        <taxon>Hypocreaceae</taxon>
        <taxon>Trichoderma</taxon>
    </lineage>
</organism>
<gene>
    <name evidence="3" type="ORF">TARUN_10496</name>
</gene>
<evidence type="ECO:0000313" key="4">
    <source>
        <dbReference type="Proteomes" id="UP000266272"/>
    </source>
</evidence>
<dbReference type="Proteomes" id="UP000266272">
    <property type="component" value="Unassembled WGS sequence"/>
</dbReference>
<evidence type="ECO:0000313" key="3">
    <source>
        <dbReference type="EMBL" id="RFU71766.1"/>
    </source>
</evidence>